<dbReference type="GO" id="GO:0005886">
    <property type="term" value="C:plasma membrane"/>
    <property type="evidence" value="ECO:0007669"/>
    <property type="project" value="UniProtKB-SubCell"/>
</dbReference>
<evidence type="ECO:0000256" key="5">
    <source>
        <dbReference type="ARBA" id="ARBA00022989"/>
    </source>
</evidence>
<keyword evidence="2 7" id="KW-0813">Transport</keyword>
<feature type="transmembrane region" description="Helical" evidence="7">
    <location>
        <begin position="97"/>
        <end position="120"/>
    </location>
</feature>
<name>A0AAW9SXU6_CORAY</name>
<evidence type="ECO:0000256" key="6">
    <source>
        <dbReference type="ARBA" id="ARBA00023136"/>
    </source>
</evidence>
<dbReference type="EMBL" id="JASOOY020000027">
    <property type="protein sequence ID" value="MEO3717505.1"/>
    <property type="molecule type" value="Genomic_DNA"/>
</dbReference>
<reference evidence="9" key="2">
    <citation type="submission" date="2023-05" db="EMBL/GenBank/DDBJ databases">
        <authorList>
            <person name="Du J."/>
        </authorList>
    </citation>
    <scope>NUCLEOTIDE SEQUENCE</scope>
    <source>
        <strain evidence="9">UMB1064</strain>
    </source>
</reference>
<dbReference type="PROSITE" id="PS50928">
    <property type="entry name" value="ABC_TM1"/>
    <property type="match status" value="1"/>
</dbReference>
<keyword evidence="3" id="KW-1003">Cell membrane</keyword>
<dbReference type="Pfam" id="PF19300">
    <property type="entry name" value="BPD_transp_1_N"/>
    <property type="match status" value="1"/>
</dbReference>
<evidence type="ECO:0000313" key="14">
    <source>
        <dbReference type="Proteomes" id="UP001223646"/>
    </source>
</evidence>
<sequence>MGWYIGKRLLQMVPVFFGATLLIYAMVFAMPGDPIAALAGDKQLPPEQVAALRAHYHLDEPFLVQYWEYLKGLFTLDMGETFSGRSVGEEIALAFPITIRLALMAVAIEAIFGIGLGVIAGMRKGGFFDSTVLVMSLLVIATPTFVLGFVARYLFGVRWEIVSPTVGSDASFTSLLLPAFVLGLVSVAYVLRLTRSEVSSARHADFVRTARAKGLPTSEVTRRHILRNSLIPVVTFIGADLAALMGGAIVTEGIFNVPGIGGLIFHAVQIGEAPTVVSIVTILVVIYMFANLLIDLLYAVLDPRIRYA</sequence>
<feature type="transmembrane region" description="Helical" evidence="7">
    <location>
        <begin position="175"/>
        <end position="193"/>
    </location>
</feature>
<keyword evidence="5 7" id="KW-1133">Transmembrane helix</keyword>
<dbReference type="InterPro" id="IPR045621">
    <property type="entry name" value="BPD_transp_1_N"/>
</dbReference>
<evidence type="ECO:0000313" key="9">
    <source>
        <dbReference type="EMBL" id="MEO3717505.1"/>
    </source>
</evidence>
<dbReference type="Pfam" id="PF00528">
    <property type="entry name" value="BPD_transp_1"/>
    <property type="match status" value="1"/>
</dbReference>
<dbReference type="PANTHER" id="PTHR43163:SF7">
    <property type="entry name" value="DIPEPTIDE-TRANSPORT INTEGRAL MEMBRANE PROTEIN ABC TRANSPORTER DPPB-RELATED"/>
    <property type="match status" value="1"/>
</dbReference>
<dbReference type="CDD" id="cd06261">
    <property type="entry name" value="TM_PBP2"/>
    <property type="match status" value="1"/>
</dbReference>
<dbReference type="Gene3D" id="1.10.3720.10">
    <property type="entry name" value="MetI-like"/>
    <property type="match status" value="1"/>
</dbReference>
<feature type="transmembrane region" description="Helical" evidence="7">
    <location>
        <begin position="132"/>
        <end position="155"/>
    </location>
</feature>
<feature type="transmembrane region" description="Helical" evidence="7">
    <location>
        <begin position="12"/>
        <end position="30"/>
    </location>
</feature>
<protein>
    <submittedName>
        <fullName evidence="9">ABC transporter permease</fullName>
    </submittedName>
</protein>
<evidence type="ECO:0000313" key="11">
    <source>
        <dbReference type="EMBL" id="QQB83117.1"/>
    </source>
</evidence>
<organism evidence="9 14">
    <name type="scientific">Corynebacterium amycolatum</name>
    <dbReference type="NCBI Taxonomy" id="43765"/>
    <lineage>
        <taxon>Bacteria</taxon>
        <taxon>Bacillati</taxon>
        <taxon>Actinomycetota</taxon>
        <taxon>Actinomycetes</taxon>
        <taxon>Mycobacteriales</taxon>
        <taxon>Corynebacteriaceae</taxon>
        <taxon>Corynebacterium</taxon>
    </lineage>
</organism>
<dbReference type="InterPro" id="IPR000515">
    <property type="entry name" value="MetI-like"/>
</dbReference>
<evidence type="ECO:0000313" key="13">
    <source>
        <dbReference type="Proteomes" id="UP000595198"/>
    </source>
</evidence>
<evidence type="ECO:0000313" key="12">
    <source>
        <dbReference type="Proteomes" id="UP000594774"/>
    </source>
</evidence>
<dbReference type="Proteomes" id="UP000594774">
    <property type="component" value="Chromosome"/>
</dbReference>
<gene>
    <name evidence="10" type="ORF">I6G95_01825</name>
    <name evidence="11" type="ORF">I6H48_02425</name>
    <name evidence="9" type="ORF">QP460_007885</name>
</gene>
<reference evidence="12 13" key="1">
    <citation type="submission" date="2020-12" db="EMBL/GenBank/DDBJ databases">
        <title>FDA dAtabase for Regulatory Grade micrObial Sequences (FDA-ARGOS): Supporting development and validation of Infectious Disease Dx tests.</title>
        <authorList>
            <person name="Sproer C."/>
            <person name="Gronow S."/>
            <person name="Severitt S."/>
            <person name="Schroder I."/>
            <person name="Tallon L."/>
            <person name="Sadzewicz L."/>
            <person name="Zhao X."/>
            <person name="Boylan J."/>
            <person name="Ott S."/>
            <person name="Bowen H."/>
            <person name="Vavikolanu K."/>
            <person name="Mehta A."/>
            <person name="Aluvathingal J."/>
            <person name="Nadendla S."/>
            <person name="Lowell S."/>
            <person name="Myers T."/>
            <person name="Yan Y."/>
            <person name="Sichtig H."/>
        </authorList>
    </citation>
    <scope>NUCLEOTIDE SEQUENCE [LARGE SCALE GENOMIC DNA]</scope>
    <source>
        <strain evidence="10 12">FDAARGOS_938</strain>
        <strain evidence="11 13">FDAARGOS_991</strain>
    </source>
</reference>
<keyword evidence="4 7" id="KW-0812">Transmembrane</keyword>
<evidence type="ECO:0000256" key="4">
    <source>
        <dbReference type="ARBA" id="ARBA00022692"/>
    </source>
</evidence>
<dbReference type="Proteomes" id="UP001223646">
    <property type="component" value="Unassembled WGS sequence"/>
</dbReference>
<evidence type="ECO:0000256" key="2">
    <source>
        <dbReference type="ARBA" id="ARBA00022448"/>
    </source>
</evidence>
<keyword evidence="6 7" id="KW-0472">Membrane</keyword>
<evidence type="ECO:0000259" key="8">
    <source>
        <dbReference type="PROSITE" id="PS50928"/>
    </source>
</evidence>
<dbReference type="PANTHER" id="PTHR43163">
    <property type="entry name" value="DIPEPTIDE TRANSPORT SYSTEM PERMEASE PROTEIN DPPB-RELATED"/>
    <property type="match status" value="1"/>
</dbReference>
<dbReference type="RefSeq" id="WP_016421610.1">
    <property type="nucleotide sequence ID" value="NZ_CP065628.1"/>
</dbReference>
<proteinExistence type="inferred from homology"/>
<dbReference type="EMBL" id="CP065628">
    <property type="protein sequence ID" value="QPR31239.1"/>
    <property type="molecule type" value="Genomic_DNA"/>
</dbReference>
<evidence type="ECO:0000313" key="10">
    <source>
        <dbReference type="EMBL" id="QPR31239.1"/>
    </source>
</evidence>
<feature type="domain" description="ABC transmembrane type-1" evidence="8">
    <location>
        <begin position="95"/>
        <end position="298"/>
    </location>
</feature>
<reference evidence="9" key="3">
    <citation type="submission" date="2024-05" db="EMBL/GenBank/DDBJ databases">
        <authorList>
            <person name="Wolfe A."/>
        </authorList>
    </citation>
    <scope>NUCLEOTIDE SEQUENCE</scope>
    <source>
        <strain evidence="9">UMB1064</strain>
    </source>
</reference>
<evidence type="ECO:0000256" key="7">
    <source>
        <dbReference type="RuleBase" id="RU363032"/>
    </source>
</evidence>
<dbReference type="InterPro" id="IPR035906">
    <property type="entry name" value="MetI-like_sf"/>
</dbReference>
<evidence type="ECO:0000256" key="3">
    <source>
        <dbReference type="ARBA" id="ARBA00022475"/>
    </source>
</evidence>
<feature type="transmembrane region" description="Helical" evidence="7">
    <location>
        <begin position="230"/>
        <end position="255"/>
    </location>
</feature>
<dbReference type="SUPFAM" id="SSF161098">
    <property type="entry name" value="MetI-like"/>
    <property type="match status" value="1"/>
</dbReference>
<dbReference type="AlphaFoldDB" id="A0AAW9SXU6"/>
<accession>A0AAW9SXU6</accession>
<comment type="subcellular location">
    <subcellularLocation>
        <location evidence="1 7">Cell membrane</location>
        <topology evidence="1 7">Multi-pass membrane protein</topology>
    </subcellularLocation>
</comment>
<comment type="similarity">
    <text evidence="7">Belongs to the binding-protein-dependent transport system permease family.</text>
</comment>
<dbReference type="EMBL" id="CP066023">
    <property type="protein sequence ID" value="QQB83117.1"/>
    <property type="molecule type" value="Genomic_DNA"/>
</dbReference>
<feature type="transmembrane region" description="Helical" evidence="7">
    <location>
        <begin position="275"/>
        <end position="301"/>
    </location>
</feature>
<dbReference type="Proteomes" id="UP000595198">
    <property type="component" value="Chromosome"/>
</dbReference>
<evidence type="ECO:0000256" key="1">
    <source>
        <dbReference type="ARBA" id="ARBA00004651"/>
    </source>
</evidence>
<dbReference type="GO" id="GO:0055085">
    <property type="term" value="P:transmembrane transport"/>
    <property type="evidence" value="ECO:0007669"/>
    <property type="project" value="InterPro"/>
</dbReference>
<keyword evidence="13" id="KW-1185">Reference proteome</keyword>